<dbReference type="AlphaFoldDB" id="A0A517YJ35"/>
<proteinExistence type="predicted"/>
<feature type="signal peptide" evidence="2">
    <location>
        <begin position="1"/>
        <end position="20"/>
    </location>
</feature>
<reference evidence="3 4" key="1">
    <citation type="submission" date="2019-02" db="EMBL/GenBank/DDBJ databases">
        <title>Deep-cultivation of Planctomycetes and their phenomic and genomic characterization uncovers novel biology.</title>
        <authorList>
            <person name="Wiegand S."/>
            <person name="Jogler M."/>
            <person name="Boedeker C."/>
            <person name="Pinto D."/>
            <person name="Vollmers J."/>
            <person name="Rivas-Marin E."/>
            <person name="Kohn T."/>
            <person name="Peeters S.H."/>
            <person name="Heuer A."/>
            <person name="Rast P."/>
            <person name="Oberbeckmann S."/>
            <person name="Bunk B."/>
            <person name="Jeske O."/>
            <person name="Meyerdierks A."/>
            <person name="Storesund J.E."/>
            <person name="Kallscheuer N."/>
            <person name="Luecker S."/>
            <person name="Lage O.M."/>
            <person name="Pohl T."/>
            <person name="Merkel B.J."/>
            <person name="Hornburger P."/>
            <person name="Mueller R.-W."/>
            <person name="Bruemmer F."/>
            <person name="Labrenz M."/>
            <person name="Spormann A.M."/>
            <person name="Op den Camp H."/>
            <person name="Overmann J."/>
            <person name="Amann R."/>
            <person name="Jetten M.S.M."/>
            <person name="Mascher T."/>
            <person name="Medema M.H."/>
            <person name="Devos D.P."/>
            <person name="Kaster A.-K."/>
            <person name="Ovreas L."/>
            <person name="Rohde M."/>
            <person name="Galperin M.Y."/>
            <person name="Jogler C."/>
        </authorList>
    </citation>
    <scope>NUCLEOTIDE SEQUENCE [LARGE SCALE GENOMIC DNA]</scope>
    <source>
        <strain evidence="3 4">ETA_A8</strain>
    </source>
</reference>
<dbReference type="RefSeq" id="WP_145095379.1">
    <property type="nucleotide sequence ID" value="NZ_CP036274.1"/>
</dbReference>
<dbReference type="PROSITE" id="PS51257">
    <property type="entry name" value="PROKAR_LIPOPROTEIN"/>
    <property type="match status" value="1"/>
</dbReference>
<feature type="region of interest" description="Disordered" evidence="1">
    <location>
        <begin position="27"/>
        <end position="49"/>
    </location>
</feature>
<organism evidence="3 4">
    <name type="scientific">Anatilimnocola aggregata</name>
    <dbReference type="NCBI Taxonomy" id="2528021"/>
    <lineage>
        <taxon>Bacteria</taxon>
        <taxon>Pseudomonadati</taxon>
        <taxon>Planctomycetota</taxon>
        <taxon>Planctomycetia</taxon>
        <taxon>Pirellulales</taxon>
        <taxon>Pirellulaceae</taxon>
        <taxon>Anatilimnocola</taxon>
    </lineage>
</organism>
<evidence type="ECO:0000256" key="2">
    <source>
        <dbReference type="SAM" id="SignalP"/>
    </source>
</evidence>
<gene>
    <name evidence="3" type="ORF">ETAA8_53560</name>
</gene>
<name>A0A517YJ35_9BACT</name>
<keyword evidence="4" id="KW-1185">Reference proteome</keyword>
<sequence precursor="true">MQRGTWLALFVFSLAAIGCGGCTPSAPPPKPAETGHEDHGHSHSAKGPHTGKVLAIGAEEYHAEFTHDDGSGKVTVYLLDKNIKVDPAAASPDETISIEVKSKGETKKYDLAAVDRTAGDKPMASQFEVVDKELLGYLETLGGDVSATLNVKIGDKPFAQKIDFEDHGHAH</sequence>
<dbReference type="Proteomes" id="UP000315017">
    <property type="component" value="Chromosome"/>
</dbReference>
<evidence type="ECO:0000313" key="4">
    <source>
        <dbReference type="Proteomes" id="UP000315017"/>
    </source>
</evidence>
<dbReference type="KEGG" id="aagg:ETAA8_53560"/>
<evidence type="ECO:0000313" key="3">
    <source>
        <dbReference type="EMBL" id="QDU30237.1"/>
    </source>
</evidence>
<accession>A0A517YJ35</accession>
<evidence type="ECO:0000256" key="1">
    <source>
        <dbReference type="SAM" id="MobiDB-lite"/>
    </source>
</evidence>
<feature type="chain" id="PRO_5021723755" evidence="2">
    <location>
        <begin position="21"/>
        <end position="171"/>
    </location>
</feature>
<protein>
    <submittedName>
        <fullName evidence="3">Uncharacterized protein</fullName>
    </submittedName>
</protein>
<dbReference type="EMBL" id="CP036274">
    <property type="protein sequence ID" value="QDU30237.1"/>
    <property type="molecule type" value="Genomic_DNA"/>
</dbReference>
<keyword evidence="2" id="KW-0732">Signal</keyword>
<dbReference type="OrthoDB" id="276591at2"/>